<dbReference type="Pfam" id="PF13402">
    <property type="entry name" value="Peptidase_M60"/>
    <property type="match status" value="1"/>
</dbReference>
<feature type="domain" description="Peptidase M60" evidence="7">
    <location>
        <begin position="857"/>
        <end position="1211"/>
    </location>
</feature>
<sequence>MKRAAACLLALCLILQGPASLMTSFADFGQRGVASPSNSVSASPSSAWKENESEGKNGELKVEIRGVLPVQRAAEWELFLTKDEELSDQGTLQFEAVESAGVYSSGSYTFTDLPRGKYQLLVKSLNGGYEDYIQKNISINGDRASILLLNDYPEKYGYTGNKMPGVIRMGDVNGDGQIDGEDMEELIDAIDEAESNSTDSRCDFNGDGEVDLVDLQYFTIFYKNKSNTKATVTSQALVDPKAVTASSSNAVFSVDTLKEVFAGNSSEALKLETAEETAITPETPVEVSAEIEQGLTAAGFTIQPVIGSGNTIRDGFVTVECEGEDDPVVFKIENGVAVRQTGAKARAAFRSASPRSGAEDSAAGRTIVIDLGRQVAIKKVTITVTAALEKEATLVEISKVEFLNNMENRIPEPEMNIPENLNAVAGRESFDLTWKRAVNVTGYEAEVTGRVKSGIKTAVIPVSENRLSVESIQNEDLINGEDYTVRVQSVNGAWKSGYSESVKVTPEASKRPDPPEGITVKGGYRSLDVSWKKMKDTDSYSLFYREYDDADGSYIRIDNIENTTQTIPNLKDETKYDIYLTGTNKIGESAPSMHYSGTTESVNAPVTPNYKLINVAGENGGTEHIKAVNNHGGTADSEFAVADNDAVSAWVRNDWDAGCVYPGESKSPTVTLDDSYTMDTVVIIPDQAQKFAYTDATFFYWPEGKNSQVQAAGTFSRKTSSNGKTYYEFQTSQPVTTDRVQVRLTTGYGPSSRISIAEMKFYYYDPIEHEVYDLFADDMHLSLKEGVTQESIDGLRARLEVKDEVSGELHPKKEILERELTTAEQILKDEALADILTIDNRVTKKADGSITFGGGLNAWQPLGVTAMAGDTVMVYVGSPEKKTGDSTNLRLIATQYHGESSAWSKTIGMLKAGINEITIPKITDLDVEQGGQLYVEYTGAQGKERYSVRVSGGHQIPTLNVTMASDSNAARALVTKYVEELEATAANLETEHENHKKAHDGDWSSAKKNCILGATDIVTKYMMFSVSSQQILAGLSGGTVEEKAEQLYQSLTAADEMVNLFYQHKGLSSDPDAGEKNKLPVSRLNLRYQRMFAGAFMYAGGLHIGIEWGSIPGLTRGVPVKADPKGRYESGQYFGWGIAHEIGHEINEGAYAIAEITNNYFSVLAQAHDTNDSVRFQYPEVYKKVTSGVTGRSSNVFTQLGLYWQLHLAYDMGGYNYKTYDKYRDQFNNLFFARVDSYVRNTEAAPKPGGVSLSLSGDVDNKLMRLACAAAEKNILEFFERWGMVPDETTKKYAQQFEKETRAIWFVNDEARAYVLKNGKDGSVAAGTVVEADLSYTENSNEVTIHLASQSKKPEAMLGYEIYRSETIKSHVEKKPVGFVTADQTEFVDSVSTVNNRVFTYEVVGYDKYLNATKPVVLEPVKVSHGGVIDKSDWTVTTNMVSAEDKVDEEINPDTVTMEAIGKVIDNDAGTTYTGKTVAGSNGKAPAASVTIHLNREETITGLTYKLSNADNAAGSPIGNFKVEISDTGADGSWTQVKAGTFSVAQGQLVNGSETVYFNKNDDTWLYAYDTSYIRITAVDQKGTDISISEIDLLGQTGDDIDFGQTDSIGILKEDYHAGHGESGEAVIPKGSLIFTGTYKGNPAYNVVLLYDEQGKIVGGTDEAGNISAAQMIFAEVPEHGELGETSSGTWIYYIEPGNFKKDALPKRVRAELYRVDNAHDNRGERLVSNTLFVDMPEKLPVIEIKAQD</sequence>
<dbReference type="Gene3D" id="2.60.120.260">
    <property type="entry name" value="Galactose-binding domain-like"/>
    <property type="match status" value="2"/>
</dbReference>
<dbReference type="InterPro" id="IPR003961">
    <property type="entry name" value="FN3_dom"/>
</dbReference>
<dbReference type="PROSITE" id="PS00018">
    <property type="entry name" value="EF_HAND_1"/>
    <property type="match status" value="2"/>
</dbReference>
<dbReference type="PROSITE" id="PS50853">
    <property type="entry name" value="FN3"/>
    <property type="match status" value="1"/>
</dbReference>
<dbReference type="EMBL" id="BQNJ01000002">
    <property type="protein sequence ID" value="GKH03122.1"/>
    <property type="molecule type" value="Genomic_DNA"/>
</dbReference>
<keyword evidence="1" id="KW-0326">Glycosidase</keyword>
<feature type="signal peptide" evidence="4">
    <location>
        <begin position="1"/>
        <end position="19"/>
    </location>
</feature>
<dbReference type="InterPro" id="IPR031161">
    <property type="entry name" value="Peptidase_M60_dom"/>
</dbReference>
<organism evidence="8 9">
    <name type="scientific">Hungatella hathewayi</name>
    <dbReference type="NCBI Taxonomy" id="154046"/>
    <lineage>
        <taxon>Bacteria</taxon>
        <taxon>Bacillati</taxon>
        <taxon>Bacillota</taxon>
        <taxon>Clostridia</taxon>
        <taxon>Lachnospirales</taxon>
        <taxon>Lachnospiraceae</taxon>
        <taxon>Hungatella</taxon>
    </lineage>
</organism>
<evidence type="ECO:0000256" key="1">
    <source>
        <dbReference type="ARBA" id="ARBA00023295"/>
    </source>
</evidence>
<keyword evidence="1" id="KW-0378">Hydrolase</keyword>
<feature type="chain" id="PRO_5041349920" description="Fibronectin type III domain protein" evidence="4">
    <location>
        <begin position="20"/>
        <end position="1749"/>
    </location>
</feature>
<dbReference type="SUPFAM" id="SSF49785">
    <property type="entry name" value="Galactose-binding domain-like"/>
    <property type="match status" value="2"/>
</dbReference>
<dbReference type="RefSeq" id="WP_195521430.1">
    <property type="nucleotide sequence ID" value="NZ_BQNJ01000002.1"/>
</dbReference>
<dbReference type="PANTHER" id="PTHR24099:SF16">
    <property type="entry name" value="E3 UBIQUITIN-PROTEIN LIGASE MIDLINE-1-LIKE ISOFORM X1"/>
    <property type="match status" value="1"/>
</dbReference>
<evidence type="ECO:0000256" key="2">
    <source>
        <dbReference type="SAM" id="Coils"/>
    </source>
</evidence>
<reference evidence="8" key="1">
    <citation type="submission" date="2022-01" db="EMBL/GenBank/DDBJ databases">
        <title>Novel bile acid biosynthetic pathways are enriched in the microbiome of centenarians.</title>
        <authorList>
            <person name="Sato Y."/>
            <person name="Atarashi K."/>
            <person name="Plichta R.D."/>
            <person name="Arai Y."/>
            <person name="Sasajima S."/>
            <person name="Kearney M.S."/>
            <person name="Suda W."/>
            <person name="Takeshita K."/>
            <person name="Sasaki T."/>
            <person name="Okamoto S."/>
            <person name="Skelly N.A."/>
            <person name="Okamura Y."/>
            <person name="Vlamakis H."/>
            <person name="Li Y."/>
            <person name="Tanoue T."/>
            <person name="Takei H."/>
            <person name="Nittono H."/>
            <person name="Narushima S."/>
            <person name="Irie J."/>
            <person name="Itoh H."/>
            <person name="Moriya K."/>
            <person name="Sugiura Y."/>
            <person name="Suematsu M."/>
            <person name="Moritoki N."/>
            <person name="Shibata S."/>
            <person name="Littman R.D."/>
            <person name="Fischbach A.M."/>
            <person name="Uwamino Y."/>
            <person name="Inoue T."/>
            <person name="Honda A."/>
            <person name="Hattori M."/>
            <person name="Murai T."/>
            <person name="Xavier J.R."/>
            <person name="Hirose N."/>
            <person name="Honda K."/>
        </authorList>
    </citation>
    <scope>NUCLEOTIDE SEQUENCE</scope>
    <source>
        <strain evidence="8">CE91-St55</strain>
    </source>
</reference>
<dbReference type="PANTHER" id="PTHR24099">
    <property type="entry name" value="E3 UBIQUITIN-PROTEIN LIGASE TRIM36-RELATED"/>
    <property type="match status" value="1"/>
</dbReference>
<dbReference type="InterPro" id="IPR013783">
    <property type="entry name" value="Ig-like_fold"/>
</dbReference>
<dbReference type="CDD" id="cd00063">
    <property type="entry name" value="FN3"/>
    <property type="match status" value="2"/>
</dbReference>
<protein>
    <recommendedName>
        <fullName evidence="10">Fibronectin type III domain protein</fullName>
    </recommendedName>
</protein>
<feature type="domain" description="Fibronectin type-III" evidence="6">
    <location>
        <begin position="511"/>
        <end position="602"/>
    </location>
</feature>
<dbReference type="InterPro" id="IPR018247">
    <property type="entry name" value="EF_Hand_1_Ca_BS"/>
</dbReference>
<dbReference type="Gene3D" id="2.60.40.10">
    <property type="entry name" value="Immunoglobulins"/>
    <property type="match status" value="2"/>
</dbReference>
<dbReference type="InterPro" id="IPR002105">
    <property type="entry name" value="Dockerin_1_rpt"/>
</dbReference>
<dbReference type="InterPro" id="IPR050617">
    <property type="entry name" value="E3_ligase_FN3/SPRY"/>
</dbReference>
<dbReference type="Pfam" id="PF00404">
    <property type="entry name" value="Dockerin_1"/>
    <property type="match status" value="1"/>
</dbReference>
<keyword evidence="2" id="KW-0175">Coiled coil</keyword>
<comment type="caution">
    <text evidence="8">The sequence shown here is derived from an EMBL/GenBank/DDBJ whole genome shotgun (WGS) entry which is preliminary data.</text>
</comment>
<dbReference type="PROSITE" id="PS51723">
    <property type="entry name" value="PEPTIDASE_M60"/>
    <property type="match status" value="1"/>
</dbReference>
<accession>A0AA37JN35</accession>
<evidence type="ECO:0000259" key="5">
    <source>
        <dbReference type="PROSITE" id="PS50022"/>
    </source>
</evidence>
<dbReference type="Gene3D" id="1.10.390.30">
    <property type="entry name" value="Peptidase M60, enhancin-like domain 3"/>
    <property type="match status" value="1"/>
</dbReference>
<feature type="compositionally biased region" description="Low complexity" evidence="3">
    <location>
        <begin position="35"/>
        <end position="47"/>
    </location>
</feature>
<dbReference type="GO" id="GO:0000272">
    <property type="term" value="P:polysaccharide catabolic process"/>
    <property type="evidence" value="ECO:0007669"/>
    <property type="project" value="InterPro"/>
</dbReference>
<dbReference type="GO" id="GO:0004553">
    <property type="term" value="F:hydrolase activity, hydrolyzing O-glycosyl compounds"/>
    <property type="evidence" value="ECO:0007669"/>
    <property type="project" value="InterPro"/>
</dbReference>
<evidence type="ECO:0000259" key="7">
    <source>
        <dbReference type="PROSITE" id="PS51723"/>
    </source>
</evidence>
<dbReference type="InterPro" id="IPR042279">
    <property type="entry name" value="Pep_M60_3"/>
</dbReference>
<feature type="region of interest" description="Disordered" evidence="3">
    <location>
        <begin position="35"/>
        <end position="54"/>
    </location>
</feature>
<dbReference type="Pfam" id="PF00041">
    <property type="entry name" value="fn3"/>
    <property type="match status" value="2"/>
</dbReference>
<dbReference type="Proteomes" id="UP001055091">
    <property type="component" value="Unassembled WGS sequence"/>
</dbReference>
<dbReference type="InterPro" id="IPR008979">
    <property type="entry name" value="Galactose-bd-like_sf"/>
</dbReference>
<feature type="coiled-coil region" evidence="2">
    <location>
        <begin position="971"/>
        <end position="998"/>
    </location>
</feature>
<dbReference type="SUPFAM" id="SSF63446">
    <property type="entry name" value="Type I dockerin domain"/>
    <property type="match status" value="1"/>
</dbReference>
<evidence type="ECO:0000313" key="8">
    <source>
        <dbReference type="EMBL" id="GKH03122.1"/>
    </source>
</evidence>
<evidence type="ECO:0000256" key="4">
    <source>
        <dbReference type="SAM" id="SignalP"/>
    </source>
</evidence>
<dbReference type="SUPFAM" id="SSF49265">
    <property type="entry name" value="Fibronectin type III"/>
    <property type="match status" value="1"/>
</dbReference>
<dbReference type="Gene3D" id="1.10.1330.10">
    <property type="entry name" value="Dockerin domain"/>
    <property type="match status" value="1"/>
</dbReference>
<dbReference type="PROSITE" id="PS50022">
    <property type="entry name" value="FA58C_3"/>
    <property type="match status" value="1"/>
</dbReference>
<dbReference type="Gene3D" id="3.40.390.80">
    <property type="entry name" value="Peptidase M60, enhancin-like domain 2"/>
    <property type="match status" value="1"/>
</dbReference>
<evidence type="ECO:0008006" key="10">
    <source>
        <dbReference type="Google" id="ProtNLM"/>
    </source>
</evidence>
<evidence type="ECO:0000256" key="3">
    <source>
        <dbReference type="SAM" id="MobiDB-lite"/>
    </source>
</evidence>
<proteinExistence type="predicted"/>
<feature type="domain" description="F5/8 type C" evidence="5">
    <location>
        <begin position="1429"/>
        <end position="1596"/>
    </location>
</feature>
<gene>
    <name evidence="8" type="ORF">CE91St55_51030</name>
</gene>
<dbReference type="CDD" id="cd14254">
    <property type="entry name" value="Dockerin_II"/>
    <property type="match status" value="1"/>
</dbReference>
<evidence type="ECO:0000313" key="9">
    <source>
        <dbReference type="Proteomes" id="UP001055091"/>
    </source>
</evidence>
<dbReference type="InterPro" id="IPR000421">
    <property type="entry name" value="FA58C"/>
</dbReference>
<dbReference type="SMART" id="SM00060">
    <property type="entry name" value="FN3"/>
    <property type="match status" value="2"/>
</dbReference>
<keyword evidence="4" id="KW-0732">Signal</keyword>
<dbReference type="InterPro" id="IPR036439">
    <property type="entry name" value="Dockerin_dom_sf"/>
</dbReference>
<name>A0AA37JN35_9FIRM</name>
<dbReference type="InterPro" id="IPR036116">
    <property type="entry name" value="FN3_sf"/>
</dbReference>
<evidence type="ECO:0000259" key="6">
    <source>
        <dbReference type="PROSITE" id="PS50853"/>
    </source>
</evidence>
<dbReference type="SMART" id="SM01276">
    <property type="entry name" value="M60-like"/>
    <property type="match status" value="1"/>
</dbReference>